<dbReference type="EMBL" id="MU001674">
    <property type="protein sequence ID" value="KAF2459987.1"/>
    <property type="molecule type" value="Genomic_DNA"/>
</dbReference>
<evidence type="ECO:0000256" key="11">
    <source>
        <dbReference type="SAM" id="MobiDB-lite"/>
    </source>
</evidence>
<name>A0A6A6P857_9PEZI</name>
<dbReference type="AlphaFoldDB" id="A0A6A6P857"/>
<dbReference type="InterPro" id="IPR018222">
    <property type="entry name" value="Nuclear_transport_factor_2_euk"/>
</dbReference>
<evidence type="ECO:0000256" key="3">
    <source>
        <dbReference type="ARBA" id="ARBA00022448"/>
    </source>
</evidence>
<dbReference type="InterPro" id="IPR032675">
    <property type="entry name" value="LRR_dom_sf"/>
</dbReference>
<evidence type="ECO:0000313" key="15">
    <source>
        <dbReference type="Proteomes" id="UP000799766"/>
    </source>
</evidence>
<dbReference type="GO" id="GO:0005634">
    <property type="term" value="C:nucleus"/>
    <property type="evidence" value="ECO:0007669"/>
    <property type="project" value="UniProtKB-SubCell"/>
</dbReference>
<dbReference type="Gene3D" id="1.10.8.10">
    <property type="entry name" value="DNA helicase RuvA subunit, C-terminal domain"/>
    <property type="match status" value="1"/>
</dbReference>
<dbReference type="SUPFAM" id="SSF52058">
    <property type="entry name" value="L domain-like"/>
    <property type="match status" value="1"/>
</dbReference>
<evidence type="ECO:0000256" key="2">
    <source>
        <dbReference type="ARBA" id="ARBA00009285"/>
    </source>
</evidence>
<dbReference type="InterPro" id="IPR009060">
    <property type="entry name" value="UBA-like_sf"/>
</dbReference>
<evidence type="ECO:0000256" key="9">
    <source>
        <dbReference type="ARBA" id="ARBA00055253"/>
    </source>
</evidence>
<dbReference type="PROSITE" id="PS51450">
    <property type="entry name" value="LRR"/>
    <property type="match status" value="1"/>
</dbReference>
<protein>
    <recommendedName>
        <fullName evidence="10">mRNA export factor MEX67</fullName>
    </recommendedName>
</protein>
<dbReference type="Pfam" id="PF24048">
    <property type="entry name" value="LRR_NXF1-5"/>
    <property type="match status" value="1"/>
</dbReference>
<evidence type="ECO:0000259" key="12">
    <source>
        <dbReference type="PROSITE" id="PS50177"/>
    </source>
</evidence>
<keyword evidence="6" id="KW-0677">Repeat</keyword>
<evidence type="ECO:0000313" key="14">
    <source>
        <dbReference type="EMBL" id="KAF2459987.1"/>
    </source>
</evidence>
<sequence length="640" mass="70543">MSPRLPARRATNQSSQRGTAKRRTGAVRTDRDGDLVMDGAPRGITKSRARGGAGRDNGKAGAKHHPSASLKKEILRHIGPTNSTSRAPGPETNKSSKHFKITGWKKSKAATNADGGVAALIAFLEKRATISSQKYANAHADKRKHEVKISKSRVQGDAFFISVRADEAPSVSRVNGYAFAGANIAVEEVAQFPGDDLPMDEQISANTSGSIRELLKNFLERRYDRNAKLLNLSNLEQDPELTSLGMFNTASTQSKFFPALMKICDDVFTSADEKREFVQSVTLSGNHLSSIAPVSTLAPTFPDLKNLDLSTNNFTSIRGLQGWRHKFKYLDHLVVAPNPFTENAVELQNELMKWYPRLRFFNRSQVRTDEDVAKLVSPTPMNSLLVAGPKFQDEQQIAENFIKNFIFGFDSDRNALIDLYYDEDCSFSYSVNTQSLNDPSTTQRHTKGEWDAWLKGSRNFIKVTTEQGRKVRLFRGLGAIRGAFNSLPMTQHPSLATDPQKWLIECVSQSGVPDPTGQFPGGVGGFLITLQGEFQEVSRSSGQTEKVRSFERTIVLGPGQESGRLRAVSDMLLVRAYGGFAAWLPETGGGPEVIVAELSRMSGMTLEFSKQCLDENEFNLEKAYAAFLNAKASLPQAAFL</sequence>
<dbReference type="PANTHER" id="PTHR10662:SF22">
    <property type="entry name" value="NUCLEAR RNA EXPORT FACTOR 1"/>
    <property type="match status" value="1"/>
</dbReference>
<keyword evidence="15" id="KW-1185">Reference proteome</keyword>
<accession>A0A6A6P857</accession>
<dbReference type="InterPro" id="IPR030217">
    <property type="entry name" value="NXF_fam"/>
</dbReference>
<dbReference type="InterPro" id="IPR040736">
    <property type="entry name" value="Mex67_RRM"/>
</dbReference>
<feature type="domain" description="NTF2" evidence="12">
    <location>
        <begin position="397"/>
        <end position="574"/>
    </location>
</feature>
<keyword evidence="3" id="KW-0813">Transport</keyword>
<dbReference type="GO" id="GO:0003723">
    <property type="term" value="F:RNA binding"/>
    <property type="evidence" value="ECO:0007669"/>
    <property type="project" value="TreeGrafter"/>
</dbReference>
<proteinExistence type="inferred from homology"/>
<dbReference type="PROSITE" id="PS51281">
    <property type="entry name" value="TAP_C"/>
    <property type="match status" value="1"/>
</dbReference>
<dbReference type="SUPFAM" id="SSF46934">
    <property type="entry name" value="UBA-like"/>
    <property type="match status" value="1"/>
</dbReference>
<reference evidence="14" key="1">
    <citation type="journal article" date="2020" name="Stud. Mycol.">
        <title>101 Dothideomycetes genomes: a test case for predicting lifestyles and emergence of pathogens.</title>
        <authorList>
            <person name="Haridas S."/>
            <person name="Albert R."/>
            <person name="Binder M."/>
            <person name="Bloem J."/>
            <person name="Labutti K."/>
            <person name="Salamov A."/>
            <person name="Andreopoulos B."/>
            <person name="Baker S."/>
            <person name="Barry K."/>
            <person name="Bills G."/>
            <person name="Bluhm B."/>
            <person name="Cannon C."/>
            <person name="Castanera R."/>
            <person name="Culley D."/>
            <person name="Daum C."/>
            <person name="Ezra D."/>
            <person name="Gonzalez J."/>
            <person name="Henrissat B."/>
            <person name="Kuo A."/>
            <person name="Liang C."/>
            <person name="Lipzen A."/>
            <person name="Lutzoni F."/>
            <person name="Magnuson J."/>
            <person name="Mondo S."/>
            <person name="Nolan M."/>
            <person name="Ohm R."/>
            <person name="Pangilinan J."/>
            <person name="Park H.-J."/>
            <person name="Ramirez L."/>
            <person name="Alfaro M."/>
            <person name="Sun H."/>
            <person name="Tritt A."/>
            <person name="Yoshinaga Y."/>
            <person name="Zwiers L.-H."/>
            <person name="Turgeon B."/>
            <person name="Goodwin S."/>
            <person name="Spatafora J."/>
            <person name="Crous P."/>
            <person name="Grigoriev I."/>
        </authorList>
    </citation>
    <scope>NUCLEOTIDE SEQUENCE</scope>
    <source>
        <strain evidence="14">ATCC 16933</strain>
    </source>
</reference>
<evidence type="ECO:0000256" key="10">
    <source>
        <dbReference type="ARBA" id="ARBA00069694"/>
    </source>
</evidence>
<evidence type="ECO:0000259" key="13">
    <source>
        <dbReference type="PROSITE" id="PS51281"/>
    </source>
</evidence>
<dbReference type="PROSITE" id="PS50177">
    <property type="entry name" value="NTF2_DOMAIN"/>
    <property type="match status" value="1"/>
</dbReference>
<keyword evidence="5" id="KW-0433">Leucine-rich repeat</keyword>
<evidence type="ECO:0000256" key="8">
    <source>
        <dbReference type="ARBA" id="ARBA00023242"/>
    </source>
</evidence>
<dbReference type="SMART" id="SM00804">
    <property type="entry name" value="TAP_C"/>
    <property type="match status" value="1"/>
</dbReference>
<dbReference type="Pfam" id="PF18444">
    <property type="entry name" value="RRM_9"/>
    <property type="match status" value="1"/>
</dbReference>
<feature type="region of interest" description="Disordered" evidence="11">
    <location>
        <begin position="1"/>
        <end position="69"/>
    </location>
</feature>
<dbReference type="Pfam" id="PF22602">
    <property type="entry name" value="NXF_NTF2"/>
    <property type="match status" value="1"/>
</dbReference>
<comment type="subcellular location">
    <subcellularLocation>
        <location evidence="1">Nucleus</location>
    </subcellularLocation>
</comment>
<comment type="similarity">
    <text evidence="2">Belongs to the NXF family.</text>
</comment>
<keyword evidence="4" id="KW-0963">Cytoplasm</keyword>
<keyword evidence="7" id="KW-0509">mRNA transport</keyword>
<dbReference type="InterPro" id="IPR002075">
    <property type="entry name" value="NTF2_dom"/>
</dbReference>
<feature type="domain" description="TAP-C" evidence="13">
    <location>
        <begin position="589"/>
        <end position="640"/>
    </location>
</feature>
<dbReference type="CDD" id="cd14342">
    <property type="entry name" value="UBA_TAP-C"/>
    <property type="match status" value="1"/>
</dbReference>
<dbReference type="InterPro" id="IPR032710">
    <property type="entry name" value="NTF2-like_dom_sf"/>
</dbReference>
<dbReference type="SUPFAM" id="SSF54427">
    <property type="entry name" value="NTF2-like"/>
    <property type="match status" value="1"/>
</dbReference>
<dbReference type="InterPro" id="IPR057125">
    <property type="entry name" value="NXF1/2/3/5-like_LRR"/>
</dbReference>
<dbReference type="PANTHER" id="PTHR10662">
    <property type="entry name" value="NUCLEAR RNA EXPORT FACTOR"/>
    <property type="match status" value="1"/>
</dbReference>
<evidence type="ECO:0000256" key="5">
    <source>
        <dbReference type="ARBA" id="ARBA00022614"/>
    </source>
</evidence>
<evidence type="ECO:0000256" key="1">
    <source>
        <dbReference type="ARBA" id="ARBA00004123"/>
    </source>
</evidence>
<dbReference type="Gene3D" id="3.10.450.50">
    <property type="match status" value="1"/>
</dbReference>
<dbReference type="Pfam" id="PF03943">
    <property type="entry name" value="TAP_C"/>
    <property type="match status" value="1"/>
</dbReference>
<dbReference type="GO" id="GO:0016973">
    <property type="term" value="P:poly(A)+ mRNA export from nucleus"/>
    <property type="evidence" value="ECO:0007669"/>
    <property type="project" value="TreeGrafter"/>
</dbReference>
<evidence type="ECO:0000256" key="4">
    <source>
        <dbReference type="ARBA" id="ARBA00022490"/>
    </source>
</evidence>
<gene>
    <name evidence="14" type="ORF">BDY21DRAFT_337075</name>
</gene>
<keyword evidence="8" id="KW-0539">Nucleus</keyword>
<dbReference type="InterPro" id="IPR001611">
    <property type="entry name" value="Leu-rich_rpt"/>
</dbReference>
<evidence type="ECO:0000256" key="6">
    <source>
        <dbReference type="ARBA" id="ARBA00022737"/>
    </source>
</evidence>
<dbReference type="Gene3D" id="3.80.10.10">
    <property type="entry name" value="Ribonuclease Inhibitor"/>
    <property type="match status" value="1"/>
</dbReference>
<dbReference type="InterPro" id="IPR005637">
    <property type="entry name" value="TAP_C_dom"/>
</dbReference>
<dbReference type="OrthoDB" id="25872at2759"/>
<comment type="function">
    <text evidence="9">Involved in the export of mRNA from the nucleus to the cytoplasm.</text>
</comment>
<dbReference type="FunFam" id="3.80.10.10:FF:000296">
    <property type="entry name" value="mRNA export factor MEX67"/>
    <property type="match status" value="1"/>
</dbReference>
<organism evidence="14 15">
    <name type="scientific">Lineolata rhizophorae</name>
    <dbReference type="NCBI Taxonomy" id="578093"/>
    <lineage>
        <taxon>Eukaryota</taxon>
        <taxon>Fungi</taxon>
        <taxon>Dikarya</taxon>
        <taxon>Ascomycota</taxon>
        <taxon>Pezizomycotina</taxon>
        <taxon>Dothideomycetes</taxon>
        <taxon>Dothideomycetes incertae sedis</taxon>
        <taxon>Lineolatales</taxon>
        <taxon>Lineolataceae</taxon>
        <taxon>Lineolata</taxon>
    </lineage>
</organism>
<dbReference type="Proteomes" id="UP000799766">
    <property type="component" value="Unassembled WGS sequence"/>
</dbReference>
<evidence type="ECO:0000256" key="7">
    <source>
        <dbReference type="ARBA" id="ARBA00022816"/>
    </source>
</evidence>